<sequence length="135" mass="15181">MEEKRNDSTSLRPEGERLLDAELVSIDLYDLNEQIQRETAWLEGDRTAITVFKTDGMRIVLIALHAGAEMKPHTAPGVISVQVLKGKINFATDQHNEDLEPGQMITLHKRISHRVKAYEDSSFLLTMATPGDTDH</sequence>
<dbReference type="AlphaFoldDB" id="A0A2T0TXF9"/>
<dbReference type="InterPro" id="IPR014710">
    <property type="entry name" value="RmlC-like_jellyroll"/>
</dbReference>
<comment type="caution">
    <text evidence="1">The sequence shown here is derived from an EMBL/GenBank/DDBJ whole genome shotgun (WGS) entry which is preliminary data.</text>
</comment>
<dbReference type="Proteomes" id="UP000238034">
    <property type="component" value="Unassembled WGS sequence"/>
</dbReference>
<accession>A0A2T0TXF9</accession>
<protein>
    <recommendedName>
        <fullName evidence="3">Quercetin dioxygenase-like cupin family protein</fullName>
    </recommendedName>
</protein>
<dbReference type="OrthoDB" id="8418771at2"/>
<keyword evidence="2" id="KW-1185">Reference proteome</keyword>
<dbReference type="InterPro" id="IPR011051">
    <property type="entry name" value="RmlC_Cupin_sf"/>
</dbReference>
<dbReference type="SUPFAM" id="SSF51182">
    <property type="entry name" value="RmlC-like cupins"/>
    <property type="match status" value="1"/>
</dbReference>
<dbReference type="PANTHER" id="PTHR37694:SF1">
    <property type="entry name" value="SLR8022 PROTEIN"/>
    <property type="match status" value="1"/>
</dbReference>
<evidence type="ECO:0000313" key="1">
    <source>
        <dbReference type="EMBL" id="PRY50333.1"/>
    </source>
</evidence>
<dbReference type="RefSeq" id="WP_106294355.1">
    <property type="nucleotide sequence ID" value="NZ_PVTH01000009.1"/>
</dbReference>
<dbReference type="Gene3D" id="2.60.120.10">
    <property type="entry name" value="Jelly Rolls"/>
    <property type="match status" value="1"/>
</dbReference>
<proteinExistence type="predicted"/>
<dbReference type="EMBL" id="PVTH01000009">
    <property type="protein sequence ID" value="PRY50333.1"/>
    <property type="molecule type" value="Genomic_DNA"/>
</dbReference>
<evidence type="ECO:0000313" key="2">
    <source>
        <dbReference type="Proteomes" id="UP000238034"/>
    </source>
</evidence>
<gene>
    <name evidence="1" type="ORF">B0I27_10954</name>
</gene>
<dbReference type="CDD" id="cd02230">
    <property type="entry name" value="cupin_HP0902-like"/>
    <property type="match status" value="1"/>
</dbReference>
<organism evidence="1 2">
    <name type="scientific">Arcticibacter pallidicorallinus</name>
    <dbReference type="NCBI Taxonomy" id="1259464"/>
    <lineage>
        <taxon>Bacteria</taxon>
        <taxon>Pseudomonadati</taxon>
        <taxon>Bacteroidota</taxon>
        <taxon>Sphingobacteriia</taxon>
        <taxon>Sphingobacteriales</taxon>
        <taxon>Sphingobacteriaceae</taxon>
        <taxon>Arcticibacter</taxon>
    </lineage>
</organism>
<dbReference type="PANTHER" id="PTHR37694">
    <property type="entry name" value="SLR8022 PROTEIN"/>
    <property type="match status" value="1"/>
</dbReference>
<evidence type="ECO:0008006" key="3">
    <source>
        <dbReference type="Google" id="ProtNLM"/>
    </source>
</evidence>
<name>A0A2T0TXF9_9SPHI</name>
<reference evidence="1 2" key="1">
    <citation type="submission" date="2018-03" db="EMBL/GenBank/DDBJ databases">
        <title>Genomic Encyclopedia of Type Strains, Phase III (KMG-III): the genomes of soil and plant-associated and newly described type strains.</title>
        <authorList>
            <person name="Whitman W."/>
        </authorList>
    </citation>
    <scope>NUCLEOTIDE SEQUENCE [LARGE SCALE GENOMIC DNA]</scope>
    <source>
        <strain evidence="1 2">CGMCC 1.9313</strain>
    </source>
</reference>